<accession>A0A0G4EYY7</accession>
<evidence type="ECO:0000259" key="1">
    <source>
        <dbReference type="PROSITE" id="PS50948"/>
    </source>
</evidence>
<sequence length="517" mass="56866">MIRVSCARVQPDDGNGDGTGDDKDYDLDLDVLDTIYDDVKDVIDGVDTIDIYDDVKDVVDQVDDASKDVIDGVVVAITKVLDEILIGGPVADVTDKVGDAIKIGDKFYSGVKNIITGVELGVTGIFKDIIEKIGGSIDKVVKIGNGVEVVADKLKDISLLPDYDFDKVRDSLEDLFDKVDIDEYKFYLYNLTDLDKIRDLVDYDKAIEDLGDIISLIDLGIIKDVDVIRSLDIIKEIIPDLYEKGLLPGLDLTDPLKGLYDIDLDILKDIDLLSLDLDYLKGLLTRLYEKGLLLDLGDLDKLFSEDEGRRLLEADVDILSKIVPDFTALDRLRFGFDDIILNFPGFKQESETQACLVDDDAAKEKESFFGEGEITEYECLFACSLDLSCQAVNFGYTDEDGKAEAQCKLISKAIKGTTSVRCFSLEDAEDEDATADKELKEVGVGACRRKDGSIPEAEEELTVAEQGACQHACVSSGSCNGFEFAKKGENNCKLFDEDNKPATSSTQSCSVKLFSRS</sequence>
<organism evidence="2 3">
    <name type="scientific">Vitrella brassicaformis (strain CCMP3155)</name>
    <dbReference type="NCBI Taxonomy" id="1169540"/>
    <lineage>
        <taxon>Eukaryota</taxon>
        <taxon>Sar</taxon>
        <taxon>Alveolata</taxon>
        <taxon>Colpodellida</taxon>
        <taxon>Vitrellaceae</taxon>
        <taxon>Vitrella</taxon>
    </lineage>
</organism>
<dbReference type="EMBL" id="CDMY01000347">
    <property type="protein sequence ID" value="CEM04176.1"/>
    <property type="molecule type" value="Genomic_DNA"/>
</dbReference>
<dbReference type="AlphaFoldDB" id="A0A0G4EYY7"/>
<dbReference type="PROSITE" id="PS50948">
    <property type="entry name" value="PAN"/>
    <property type="match status" value="1"/>
</dbReference>
<feature type="domain" description="Apple" evidence="1">
    <location>
        <begin position="447"/>
        <end position="517"/>
    </location>
</feature>
<evidence type="ECO:0000313" key="3">
    <source>
        <dbReference type="Proteomes" id="UP000041254"/>
    </source>
</evidence>
<dbReference type="Pfam" id="PF00024">
    <property type="entry name" value="PAN_1"/>
    <property type="match status" value="1"/>
</dbReference>
<protein>
    <recommendedName>
        <fullName evidence="1">Apple domain-containing protein</fullName>
    </recommendedName>
</protein>
<reference evidence="2 3" key="1">
    <citation type="submission" date="2014-11" db="EMBL/GenBank/DDBJ databases">
        <authorList>
            <person name="Zhu J."/>
            <person name="Qi W."/>
            <person name="Song R."/>
        </authorList>
    </citation>
    <scope>NUCLEOTIDE SEQUENCE [LARGE SCALE GENOMIC DNA]</scope>
</reference>
<dbReference type="VEuPathDB" id="CryptoDB:Vbra_8609"/>
<keyword evidence="3" id="KW-1185">Reference proteome</keyword>
<dbReference type="InterPro" id="IPR003609">
    <property type="entry name" value="Pan_app"/>
</dbReference>
<gene>
    <name evidence="2" type="ORF">Vbra_8609</name>
</gene>
<proteinExistence type="predicted"/>
<dbReference type="Proteomes" id="UP000041254">
    <property type="component" value="Unassembled WGS sequence"/>
</dbReference>
<name>A0A0G4EYY7_VITBC</name>
<dbReference type="InParanoid" id="A0A0G4EYY7"/>
<evidence type="ECO:0000313" key="2">
    <source>
        <dbReference type="EMBL" id="CEM04176.1"/>
    </source>
</evidence>